<reference evidence="1 2" key="1">
    <citation type="submission" date="2020-08" db="EMBL/GenBank/DDBJ databases">
        <title>Genomic Encyclopedia of Type Strains, Phase IV (KMG-IV): sequencing the most valuable type-strain genomes for metagenomic binning, comparative biology and taxonomic classification.</title>
        <authorList>
            <person name="Goeker M."/>
        </authorList>
    </citation>
    <scope>NUCLEOTIDE SEQUENCE [LARGE SCALE GENOMIC DNA]</scope>
    <source>
        <strain evidence="1 2">DSM 2461</strain>
    </source>
</reference>
<dbReference type="RefSeq" id="WP_184742366.1">
    <property type="nucleotide sequence ID" value="NZ_JACHGJ010000001.1"/>
</dbReference>
<proteinExistence type="predicted"/>
<organism evidence="1 2">
    <name type="scientific">Spirochaeta isovalerica</name>
    <dbReference type="NCBI Taxonomy" id="150"/>
    <lineage>
        <taxon>Bacteria</taxon>
        <taxon>Pseudomonadati</taxon>
        <taxon>Spirochaetota</taxon>
        <taxon>Spirochaetia</taxon>
        <taxon>Spirochaetales</taxon>
        <taxon>Spirochaetaceae</taxon>
        <taxon>Spirochaeta</taxon>
    </lineage>
</organism>
<dbReference type="PROSITE" id="PS51257">
    <property type="entry name" value="PROKAR_LIPOPROTEIN"/>
    <property type="match status" value="1"/>
</dbReference>
<dbReference type="Proteomes" id="UP000587760">
    <property type="component" value="Unassembled WGS sequence"/>
</dbReference>
<sequence length="291" mass="32719">MKKTINLLIVLFIGSFIMVSCSNPTVNTPELPIVPQFGFTEGTARVLNSSDVSMGEQFITMFTPLLLGFTDNELGITSDSVLDYTIMGSKLTVSTIYDTQSNLITMKGTFEDKSGFVKLVMDLDNGLYNYEQLMVLKDTDDPYKAPDYPITNGQVAIYFKFTDVPISESGDYHKYIEGYYFLDGDMALMELDYFCGTDDNGDEVGGVFIHQFISPDPQPDLSGYTDFYDLTVSDITQHFSDTSSWQYNAFQDWFFYYNYSDSKIYAFDQIAGDISGTTGVAELPWTVLPKP</sequence>
<dbReference type="AlphaFoldDB" id="A0A841R7L5"/>
<protein>
    <recommendedName>
        <fullName evidence="3">Lipoprotein</fullName>
    </recommendedName>
</protein>
<evidence type="ECO:0000313" key="1">
    <source>
        <dbReference type="EMBL" id="MBB6478482.1"/>
    </source>
</evidence>
<dbReference type="EMBL" id="JACHGJ010000001">
    <property type="protein sequence ID" value="MBB6478482.1"/>
    <property type="molecule type" value="Genomic_DNA"/>
</dbReference>
<keyword evidence="2" id="KW-1185">Reference proteome</keyword>
<gene>
    <name evidence="1" type="ORF">HNR50_000115</name>
</gene>
<comment type="caution">
    <text evidence="1">The sequence shown here is derived from an EMBL/GenBank/DDBJ whole genome shotgun (WGS) entry which is preliminary data.</text>
</comment>
<name>A0A841R7L5_9SPIO</name>
<evidence type="ECO:0000313" key="2">
    <source>
        <dbReference type="Proteomes" id="UP000587760"/>
    </source>
</evidence>
<accession>A0A841R7L5</accession>
<evidence type="ECO:0008006" key="3">
    <source>
        <dbReference type="Google" id="ProtNLM"/>
    </source>
</evidence>